<organism evidence="8 9">
    <name type="scientific">Synchytrium endobioticum</name>
    <dbReference type="NCBI Taxonomy" id="286115"/>
    <lineage>
        <taxon>Eukaryota</taxon>
        <taxon>Fungi</taxon>
        <taxon>Fungi incertae sedis</taxon>
        <taxon>Chytridiomycota</taxon>
        <taxon>Chytridiomycota incertae sedis</taxon>
        <taxon>Chytridiomycetes</taxon>
        <taxon>Synchytriales</taxon>
        <taxon>Synchytriaceae</taxon>
        <taxon>Synchytrium</taxon>
    </lineage>
</organism>
<evidence type="ECO:0000256" key="5">
    <source>
        <dbReference type="ARBA" id="ARBA00023014"/>
    </source>
</evidence>
<comment type="subcellular location">
    <subcellularLocation>
        <location evidence="1">Mitochondrion</location>
    </subcellularLocation>
</comment>
<dbReference type="Proteomes" id="UP000317494">
    <property type="component" value="Unassembled WGS sequence"/>
</dbReference>
<dbReference type="STRING" id="286115.A0A507CYI6"/>
<evidence type="ECO:0000313" key="9">
    <source>
        <dbReference type="Proteomes" id="UP000317494"/>
    </source>
</evidence>
<evidence type="ECO:0008006" key="10">
    <source>
        <dbReference type="Google" id="ProtNLM"/>
    </source>
</evidence>
<dbReference type="SUPFAM" id="SSF53335">
    <property type="entry name" value="S-adenosyl-L-methionine-dependent methyltransferases"/>
    <property type="match status" value="1"/>
</dbReference>
<keyword evidence="4" id="KW-0408">Iron</keyword>
<dbReference type="InterPro" id="IPR052571">
    <property type="entry name" value="Mt_RNA_Methyltransferase"/>
</dbReference>
<evidence type="ECO:0000256" key="7">
    <source>
        <dbReference type="ARBA" id="ARBA00045681"/>
    </source>
</evidence>
<comment type="function">
    <text evidence="7">Mitochondrial ribosome (mitoribosome) assembly factor. Binds at the interface of the head and body domains of the mitochondrial small ribosomal subunit (mt-SSU), occluding the mRNA channel and preventing compaction of the head domain towards the body. Probable inactive methyltransferase: retains the characteristic folding and ability to bind S-adenosyl-L-methionine, but it probably lost its methyltransferase activity.</text>
</comment>
<evidence type="ECO:0000313" key="8">
    <source>
        <dbReference type="EMBL" id="TPX44138.1"/>
    </source>
</evidence>
<dbReference type="Pfam" id="PF09243">
    <property type="entry name" value="Rsm22"/>
    <property type="match status" value="1"/>
</dbReference>
<dbReference type="Gene3D" id="3.40.50.150">
    <property type="entry name" value="Vaccinia Virus protein VP39"/>
    <property type="match status" value="1"/>
</dbReference>
<protein>
    <recommendedName>
        <fullName evidence="10">Ribosomal small subunit Rsm22</fullName>
    </recommendedName>
</protein>
<keyword evidence="2" id="KW-0479">Metal-binding</keyword>
<name>A0A507CYI6_9FUNG</name>
<accession>A0A507CYI6</accession>
<comment type="caution">
    <text evidence="8">The sequence shown here is derived from an EMBL/GenBank/DDBJ whole genome shotgun (WGS) entry which is preliminary data.</text>
</comment>
<dbReference type="PANTHER" id="PTHR13184">
    <property type="entry name" value="37S RIBOSOMAL PROTEIN S22"/>
    <property type="match status" value="1"/>
</dbReference>
<dbReference type="GO" id="GO:0003735">
    <property type="term" value="F:structural constituent of ribosome"/>
    <property type="evidence" value="ECO:0007669"/>
    <property type="project" value="TreeGrafter"/>
</dbReference>
<dbReference type="InterPro" id="IPR029063">
    <property type="entry name" value="SAM-dependent_MTases_sf"/>
</dbReference>
<dbReference type="GO" id="GO:0006412">
    <property type="term" value="P:translation"/>
    <property type="evidence" value="ECO:0007669"/>
    <property type="project" value="InterPro"/>
</dbReference>
<keyword evidence="6" id="KW-0496">Mitochondrion</keyword>
<dbReference type="GO" id="GO:0005763">
    <property type="term" value="C:mitochondrial small ribosomal subunit"/>
    <property type="evidence" value="ECO:0007669"/>
    <property type="project" value="TreeGrafter"/>
</dbReference>
<dbReference type="InterPro" id="IPR015324">
    <property type="entry name" value="Ribosomal_Rsm22-like"/>
</dbReference>
<evidence type="ECO:0000256" key="1">
    <source>
        <dbReference type="ARBA" id="ARBA00004173"/>
    </source>
</evidence>
<dbReference type="PANTHER" id="PTHR13184:SF5">
    <property type="entry name" value="METHYLTRANSFERASE-LIKE PROTEIN 17, MITOCHONDRIAL"/>
    <property type="match status" value="1"/>
</dbReference>
<dbReference type="GO" id="GO:0051536">
    <property type="term" value="F:iron-sulfur cluster binding"/>
    <property type="evidence" value="ECO:0007669"/>
    <property type="project" value="UniProtKB-KW"/>
</dbReference>
<proteinExistence type="predicted"/>
<evidence type="ECO:0000256" key="4">
    <source>
        <dbReference type="ARBA" id="ARBA00023004"/>
    </source>
</evidence>
<keyword evidence="9" id="KW-1185">Reference proteome</keyword>
<evidence type="ECO:0000256" key="2">
    <source>
        <dbReference type="ARBA" id="ARBA00022723"/>
    </source>
</evidence>
<keyword evidence="5" id="KW-0411">Iron-sulfur</keyword>
<gene>
    <name evidence="8" type="ORF">SeMB42_g04429</name>
</gene>
<evidence type="ECO:0000256" key="3">
    <source>
        <dbReference type="ARBA" id="ARBA00022946"/>
    </source>
</evidence>
<dbReference type="EMBL" id="QEAN01000178">
    <property type="protein sequence ID" value="TPX44138.1"/>
    <property type="molecule type" value="Genomic_DNA"/>
</dbReference>
<evidence type="ECO:0000256" key="6">
    <source>
        <dbReference type="ARBA" id="ARBA00023128"/>
    </source>
</evidence>
<dbReference type="AlphaFoldDB" id="A0A507CYI6"/>
<keyword evidence="3" id="KW-0809">Transit peptide</keyword>
<dbReference type="GO" id="GO:0008168">
    <property type="term" value="F:methyltransferase activity"/>
    <property type="evidence" value="ECO:0007669"/>
    <property type="project" value="InterPro"/>
</dbReference>
<dbReference type="VEuPathDB" id="FungiDB:SeMB42_g04429"/>
<sequence length="395" mass="43688">MDILRPNILRNAHLALSLYRPSTRTTAAALCISASQPWQPDASAPSAKVPVVLPRHLDDAVNSYLRGIKTKDLRALVDHFESLVYASLPRTANIRHLDPNRLTIPYDTPTYVKAYLAKRFVGSYSAITHVLQQLATRLPDYHPKHVLDVGAGPGTALWASSQFWTADAYAAVEPSRHMAHALQEISNAAYGTRIITIEPRLNTKIQADLVICAFVLTDIATQSSRAELIDSLWSSSTDILVLIESATPSGFKLIEDARAQILKKCTHGSIHVVAPCPHEFACPMSRTKSWCHFPRRYLPTAKNASSQSEIARYVDVHQVLVLHSPQITTAATNTTIPDIECLADETERTRHTRLFVPRLDSLNGLSSLRKKAIIRLLGRSSGVMCGVRKLSRRGL</sequence>
<dbReference type="GO" id="GO:0046872">
    <property type="term" value="F:metal ion binding"/>
    <property type="evidence" value="ECO:0007669"/>
    <property type="project" value="UniProtKB-KW"/>
</dbReference>
<reference evidence="8 9" key="1">
    <citation type="journal article" date="2019" name="Sci. Rep.">
        <title>Comparative genomics of chytrid fungi reveal insights into the obligate biotrophic and pathogenic lifestyle of Synchytrium endobioticum.</title>
        <authorList>
            <person name="van de Vossenberg B.T.L.H."/>
            <person name="Warris S."/>
            <person name="Nguyen H.D.T."/>
            <person name="van Gent-Pelzer M.P.E."/>
            <person name="Joly D.L."/>
            <person name="van de Geest H.C."/>
            <person name="Bonants P.J.M."/>
            <person name="Smith D.S."/>
            <person name="Levesque C.A."/>
            <person name="van der Lee T.A.J."/>
        </authorList>
    </citation>
    <scope>NUCLEOTIDE SEQUENCE [LARGE SCALE GENOMIC DNA]</scope>
    <source>
        <strain evidence="8 9">MB42</strain>
    </source>
</reference>